<dbReference type="EMBL" id="HBKQ01045085">
    <property type="protein sequence ID" value="CAE2269457.1"/>
    <property type="molecule type" value="Transcribed_RNA"/>
</dbReference>
<dbReference type="AlphaFoldDB" id="A0A7S4JNP9"/>
<dbReference type="InterPro" id="IPR006598">
    <property type="entry name" value="CAP10"/>
</dbReference>
<keyword evidence="2" id="KW-0808">Transferase</keyword>
<dbReference type="PANTHER" id="PTHR12203:SF35">
    <property type="entry name" value="PROTEIN O-GLUCOSYLTRANSFERASE 1"/>
    <property type="match status" value="1"/>
</dbReference>
<evidence type="ECO:0000259" key="3">
    <source>
        <dbReference type="SMART" id="SM00672"/>
    </source>
</evidence>
<evidence type="ECO:0000256" key="2">
    <source>
        <dbReference type="ARBA" id="ARBA00022679"/>
    </source>
</evidence>
<evidence type="ECO:0000256" key="1">
    <source>
        <dbReference type="ARBA" id="ARBA00010118"/>
    </source>
</evidence>
<evidence type="ECO:0000313" key="4">
    <source>
        <dbReference type="EMBL" id="CAE2269457.1"/>
    </source>
</evidence>
<organism evidence="4">
    <name type="scientific">Odontella aurita</name>
    <dbReference type="NCBI Taxonomy" id="265563"/>
    <lineage>
        <taxon>Eukaryota</taxon>
        <taxon>Sar</taxon>
        <taxon>Stramenopiles</taxon>
        <taxon>Ochrophyta</taxon>
        <taxon>Bacillariophyta</taxon>
        <taxon>Mediophyceae</taxon>
        <taxon>Biddulphiophycidae</taxon>
        <taxon>Eupodiscales</taxon>
        <taxon>Odontellaceae</taxon>
        <taxon>Odontella</taxon>
    </lineage>
</organism>
<dbReference type="Pfam" id="PF05686">
    <property type="entry name" value="Glyco_transf_90"/>
    <property type="match status" value="1"/>
</dbReference>
<reference evidence="4" key="1">
    <citation type="submission" date="2021-01" db="EMBL/GenBank/DDBJ databases">
        <authorList>
            <person name="Corre E."/>
            <person name="Pelletier E."/>
            <person name="Niang G."/>
            <person name="Scheremetjew M."/>
            <person name="Finn R."/>
            <person name="Kale V."/>
            <person name="Holt S."/>
            <person name="Cochrane G."/>
            <person name="Meng A."/>
            <person name="Brown T."/>
            <person name="Cohen L."/>
        </authorList>
    </citation>
    <scope>NUCLEOTIDE SEQUENCE</scope>
    <source>
        <strain evidence="4">Isolate 1302-5</strain>
    </source>
</reference>
<dbReference type="PANTHER" id="PTHR12203">
    <property type="entry name" value="KDEL LYS-ASP-GLU-LEU CONTAINING - RELATED"/>
    <property type="match status" value="1"/>
</dbReference>
<protein>
    <recommendedName>
        <fullName evidence="3">Glycosyl transferase CAP10 domain-containing protein</fullName>
    </recommendedName>
</protein>
<feature type="domain" description="Glycosyl transferase CAP10" evidence="3">
    <location>
        <begin position="167"/>
        <end position="440"/>
    </location>
</feature>
<dbReference type="InterPro" id="IPR051091">
    <property type="entry name" value="O-Glucosyltr/Glycosyltrsf_90"/>
</dbReference>
<proteinExistence type="inferred from homology"/>
<gene>
    <name evidence="4" type="ORF">OAUR00152_LOCUS31098</name>
</gene>
<dbReference type="GO" id="GO:0016740">
    <property type="term" value="F:transferase activity"/>
    <property type="evidence" value="ECO:0007669"/>
    <property type="project" value="UniProtKB-KW"/>
</dbReference>
<sequence length="450" mass="52460">MRYLQVGILLSLIVAIEYVLLRKSFHPYNIDPDPPPAVFLAYDFPGLVAQWPALRASRWPDQYSVGPDEKKEVPAYSCKCPLLGKSPYEFHQCGVFNRQIARDLSPFQMVNMTPAVLDLSYNHTTSNVPPSYHFSIKNNVIRYKARNDGAYKDQLLAMLSKLQRVVKLPDVEFVLNSWDHPKSPFQDKVPLLSPCSNPARSDIVYPYMYAYDTEREEEDGNGFKLRQDLHSECQSRNFLERVPKAHFRGGCTGPEFRYQGPLYKYYTRARANMLTETYPDLIDAGLVFDCVDQQEGLLTFSHLPDENALEEHSDERRPRPLVHNDPTDWCKYRYYLLLDGNTVSGRSMHIIQMGFVLFKPESPFYEYWYTLLEPWVHYIPVNADLNDLPEKVRWANNHPEKAEKIAQNLGRLADVISREETWLCYWWRLLQGIADLQNFQSRIEGFEKHV</sequence>
<comment type="similarity">
    <text evidence="1">Belongs to the glycosyltransferase 90 family.</text>
</comment>
<dbReference type="SMART" id="SM00672">
    <property type="entry name" value="CAP10"/>
    <property type="match status" value="1"/>
</dbReference>
<name>A0A7S4JNP9_9STRA</name>
<accession>A0A7S4JNP9</accession>